<keyword evidence="2" id="KW-1185">Reference proteome</keyword>
<dbReference type="Proteomes" id="UP000538725">
    <property type="component" value="Unassembled WGS sequence"/>
</dbReference>
<feature type="non-terminal residue" evidence="1">
    <location>
        <position position="1"/>
    </location>
</feature>
<feature type="non-terminal residue" evidence="1">
    <location>
        <position position="87"/>
    </location>
</feature>
<protein>
    <submittedName>
        <fullName evidence="1">ENR1 protein</fullName>
    </submittedName>
</protein>
<name>A0A7K8A6G4_9PASE</name>
<organism evidence="1 2">
    <name type="scientific">Melanocharis versteri</name>
    <name type="common">Fan-tailed berrypecker</name>
    <dbReference type="NCBI Taxonomy" id="254552"/>
    <lineage>
        <taxon>Eukaryota</taxon>
        <taxon>Metazoa</taxon>
        <taxon>Chordata</taxon>
        <taxon>Craniata</taxon>
        <taxon>Vertebrata</taxon>
        <taxon>Euteleostomi</taxon>
        <taxon>Archelosauria</taxon>
        <taxon>Archosauria</taxon>
        <taxon>Dinosauria</taxon>
        <taxon>Saurischia</taxon>
        <taxon>Theropoda</taxon>
        <taxon>Coelurosauria</taxon>
        <taxon>Aves</taxon>
        <taxon>Neognathae</taxon>
        <taxon>Neoaves</taxon>
        <taxon>Telluraves</taxon>
        <taxon>Australaves</taxon>
        <taxon>Passeriformes</taxon>
        <taxon>Passeroidea</taxon>
        <taxon>Melanocharitidae</taxon>
        <taxon>Melanocharis</taxon>
    </lineage>
</organism>
<accession>A0A7K8A6G4</accession>
<sequence>NNNTQLCWNNKSGANPFEEIEGIKEFCNYLGNTTRDWKTPDGLLWICGKRAYYPLPKEWRGTCTIGVIQAAFFRLPKNRGNTLGMPL</sequence>
<evidence type="ECO:0000313" key="2">
    <source>
        <dbReference type="Proteomes" id="UP000538725"/>
    </source>
</evidence>
<proteinExistence type="predicted"/>
<dbReference type="EMBL" id="VZTG01010138">
    <property type="protein sequence ID" value="NXA98254.1"/>
    <property type="molecule type" value="Genomic_DNA"/>
</dbReference>
<reference evidence="1 2" key="1">
    <citation type="submission" date="2019-09" db="EMBL/GenBank/DDBJ databases">
        <title>Bird 10,000 Genomes (B10K) Project - Family phase.</title>
        <authorList>
            <person name="Zhang G."/>
        </authorList>
    </citation>
    <scope>NUCLEOTIDE SEQUENCE [LARGE SCALE GENOMIC DNA]</scope>
    <source>
        <strain evidence="1">B10K-DU-029-37</strain>
        <tissue evidence="1">Liver</tissue>
    </source>
</reference>
<evidence type="ECO:0000313" key="1">
    <source>
        <dbReference type="EMBL" id="NXA98254.1"/>
    </source>
</evidence>
<comment type="caution">
    <text evidence="1">The sequence shown here is derived from an EMBL/GenBank/DDBJ whole genome shotgun (WGS) entry which is preliminary data.</text>
</comment>
<dbReference type="AlphaFoldDB" id="A0A7K8A6G4"/>
<gene>
    <name evidence="1" type="primary">Erv31_5</name>
    <name evidence="1" type="ORF">MELVER_R15427</name>
</gene>